<evidence type="ECO:0000256" key="5">
    <source>
        <dbReference type="SAM" id="Phobius"/>
    </source>
</evidence>
<accession>A0A7X1D9V5</accession>
<proteinExistence type="predicted"/>
<dbReference type="Pfam" id="PF04932">
    <property type="entry name" value="Wzy_C"/>
    <property type="match status" value="1"/>
</dbReference>
<feature type="transmembrane region" description="Helical" evidence="5">
    <location>
        <begin position="426"/>
        <end position="442"/>
    </location>
</feature>
<feature type="transmembrane region" description="Helical" evidence="5">
    <location>
        <begin position="211"/>
        <end position="226"/>
    </location>
</feature>
<evidence type="ECO:0000256" key="3">
    <source>
        <dbReference type="ARBA" id="ARBA00022989"/>
    </source>
</evidence>
<keyword evidence="7" id="KW-0436">Ligase</keyword>
<feature type="transmembrane region" description="Helical" evidence="5">
    <location>
        <begin position="402"/>
        <end position="420"/>
    </location>
</feature>
<dbReference type="EMBL" id="JAARYD010000010">
    <property type="protein sequence ID" value="MBC2178073.1"/>
    <property type="molecule type" value="Genomic_DNA"/>
</dbReference>
<dbReference type="GO" id="GO:0016020">
    <property type="term" value="C:membrane"/>
    <property type="evidence" value="ECO:0007669"/>
    <property type="project" value="UniProtKB-SubCell"/>
</dbReference>
<comment type="caution">
    <text evidence="7">The sequence shown here is derived from an EMBL/GenBank/DDBJ whole genome shotgun (WGS) entry which is preliminary data.</text>
</comment>
<dbReference type="InterPro" id="IPR007016">
    <property type="entry name" value="O-antigen_ligase-rel_domated"/>
</dbReference>
<comment type="subcellular location">
    <subcellularLocation>
        <location evidence="1">Membrane</location>
        <topology evidence="1">Multi-pass membrane protein</topology>
    </subcellularLocation>
</comment>
<feature type="transmembrane region" description="Helical" evidence="5">
    <location>
        <begin position="105"/>
        <end position="124"/>
    </location>
</feature>
<evidence type="ECO:0000256" key="4">
    <source>
        <dbReference type="ARBA" id="ARBA00023136"/>
    </source>
</evidence>
<keyword evidence="4 5" id="KW-0472">Membrane</keyword>
<feature type="transmembrane region" description="Helical" evidence="5">
    <location>
        <begin position="130"/>
        <end position="150"/>
    </location>
</feature>
<feature type="transmembrane region" description="Helical" evidence="5">
    <location>
        <begin position="273"/>
        <end position="289"/>
    </location>
</feature>
<keyword evidence="3 5" id="KW-1133">Transmembrane helix</keyword>
<protein>
    <submittedName>
        <fullName evidence="7">O-antigen ligase family protein</fullName>
    </submittedName>
</protein>
<evidence type="ECO:0000313" key="8">
    <source>
        <dbReference type="Proteomes" id="UP000541735"/>
    </source>
</evidence>
<dbReference type="InterPro" id="IPR051533">
    <property type="entry name" value="WaaL-like"/>
</dbReference>
<dbReference type="GO" id="GO:0016874">
    <property type="term" value="F:ligase activity"/>
    <property type="evidence" value="ECO:0007669"/>
    <property type="project" value="UniProtKB-KW"/>
</dbReference>
<feature type="transmembrane region" description="Helical" evidence="5">
    <location>
        <begin position="49"/>
        <end position="69"/>
    </location>
</feature>
<reference evidence="7 8" key="1">
    <citation type="submission" date="2020-03" db="EMBL/GenBank/DDBJ databases">
        <title>Soil Listeria distribution.</title>
        <authorList>
            <person name="Liao J."/>
            <person name="Wiedmann M."/>
        </authorList>
    </citation>
    <scope>NUCLEOTIDE SEQUENCE [LARGE SCALE GENOMIC DNA]</scope>
    <source>
        <strain evidence="7 8">FSL L7-0259</strain>
    </source>
</reference>
<dbReference type="AlphaFoldDB" id="A0A7X1D9V5"/>
<evidence type="ECO:0000256" key="1">
    <source>
        <dbReference type="ARBA" id="ARBA00004141"/>
    </source>
</evidence>
<name>A0A7X1D9V5_9LIST</name>
<dbReference type="PANTHER" id="PTHR37422">
    <property type="entry name" value="TEICHURONIC ACID BIOSYNTHESIS PROTEIN TUAE"/>
    <property type="match status" value="1"/>
</dbReference>
<dbReference type="RefSeq" id="WP_185549446.1">
    <property type="nucleotide sequence ID" value="NZ_JAARNA010000003.1"/>
</dbReference>
<sequence length="453" mass="51554">MDRTLILKIAYVLSFLVTLVLSLFYPLLIIVPLFIGLLVFSCFFTLKQLAALTWFTLVIASFFGSVLSIPGFESLFLYRILLPVQVALLLLTWSNWSWTSKRARITLLLLVGWLVTAMVTISWAKYQGVAFRNVYFIIEAIYLILTAMYYLKTEKEIEVLITMVSIVIAVNIGIGLYEINTGLHLKKSGLTDIIGNAQFLPSGTFFNPNDLASFLVLFLPLTLVYMKSKSLIGKLYKLLLAIGAVYIVIATQSRIALILITVVLFLLLLRYSWKWAVLVLLCIPLFLQLPSMQETMGQVNQTYTDKENSTDLRLDITKYTWQTAKDSYFLGVGPGNVQIALAKYFPADEQNSDGAVSVHNFLLEVLANYGLLSLLFFLSFLLYIFYQSWYYWIKNKAKAVKYLIPLLSTIAFPFITFASSTTLEKSYIWISFGIILAVLNQYDKRMEIKNETI</sequence>
<evidence type="ECO:0000256" key="2">
    <source>
        <dbReference type="ARBA" id="ARBA00022692"/>
    </source>
</evidence>
<feature type="transmembrane region" description="Helical" evidence="5">
    <location>
        <begin position="75"/>
        <end position="93"/>
    </location>
</feature>
<feature type="transmembrane region" description="Helical" evidence="5">
    <location>
        <begin position="238"/>
        <end position="267"/>
    </location>
</feature>
<evidence type="ECO:0000259" key="6">
    <source>
        <dbReference type="Pfam" id="PF04932"/>
    </source>
</evidence>
<feature type="transmembrane region" description="Helical" evidence="5">
    <location>
        <begin position="12"/>
        <end position="40"/>
    </location>
</feature>
<keyword evidence="2 5" id="KW-0812">Transmembrane</keyword>
<feature type="domain" description="O-antigen ligase-related" evidence="6">
    <location>
        <begin position="240"/>
        <end position="378"/>
    </location>
</feature>
<dbReference type="Proteomes" id="UP000541735">
    <property type="component" value="Unassembled WGS sequence"/>
</dbReference>
<gene>
    <name evidence="7" type="ORF">HCB27_15700</name>
</gene>
<feature type="transmembrane region" description="Helical" evidence="5">
    <location>
        <begin position="157"/>
        <end position="177"/>
    </location>
</feature>
<dbReference type="PANTHER" id="PTHR37422:SF23">
    <property type="entry name" value="TEICHURONIC ACID BIOSYNTHESIS PROTEIN TUAE"/>
    <property type="match status" value="1"/>
</dbReference>
<organism evidence="7 8">
    <name type="scientific">Listeria booriae</name>
    <dbReference type="NCBI Taxonomy" id="1552123"/>
    <lineage>
        <taxon>Bacteria</taxon>
        <taxon>Bacillati</taxon>
        <taxon>Bacillota</taxon>
        <taxon>Bacilli</taxon>
        <taxon>Bacillales</taxon>
        <taxon>Listeriaceae</taxon>
        <taxon>Listeria</taxon>
    </lineage>
</organism>
<evidence type="ECO:0000313" key="7">
    <source>
        <dbReference type="EMBL" id="MBC2178073.1"/>
    </source>
</evidence>
<feature type="transmembrane region" description="Helical" evidence="5">
    <location>
        <begin position="366"/>
        <end position="390"/>
    </location>
</feature>